<sequence length="162" mass="17619">MDKYERRRQRLDQIRASRFEGSIVKLAQAIGKAPSYVGRMLYEEGKAGGKRIGEDVAREIEQALHLPPLSLDAEDEAPPAPDLGALAISALNDLSEREIEAAIATLEAVLAAKKQLKGGARLVRSEGKKAKRFEEAPAEVAEPSDYGYPALPKAKALRKRAS</sequence>
<accession>A0A2N4TY83</accession>
<dbReference type="EMBL" id="PKQE01000001">
    <property type="protein sequence ID" value="PLC44674.1"/>
    <property type="molecule type" value="Genomic_DNA"/>
</dbReference>
<evidence type="ECO:0000313" key="2">
    <source>
        <dbReference type="Proteomes" id="UP000234456"/>
    </source>
</evidence>
<evidence type="ECO:0000313" key="1">
    <source>
        <dbReference type="EMBL" id="PLC44674.1"/>
    </source>
</evidence>
<organism evidence="1 2">
    <name type="scientific">Ralstonia pickettii</name>
    <name type="common">Burkholderia pickettii</name>
    <dbReference type="NCBI Taxonomy" id="329"/>
    <lineage>
        <taxon>Bacteria</taxon>
        <taxon>Pseudomonadati</taxon>
        <taxon>Pseudomonadota</taxon>
        <taxon>Betaproteobacteria</taxon>
        <taxon>Burkholderiales</taxon>
        <taxon>Burkholderiaceae</taxon>
        <taxon>Ralstonia</taxon>
    </lineage>
</organism>
<dbReference type="AlphaFoldDB" id="A0A2N4TY83"/>
<reference evidence="1 2" key="1">
    <citation type="submission" date="2017-12" db="EMBL/GenBank/DDBJ databases">
        <title>Draft genome sequence of Ralstonia pickettii 52.</title>
        <authorList>
            <person name="Zheng B."/>
        </authorList>
    </citation>
    <scope>NUCLEOTIDE SEQUENCE [LARGE SCALE GENOMIC DNA]</scope>
    <source>
        <strain evidence="1 2">52</strain>
    </source>
</reference>
<dbReference type="Proteomes" id="UP000234456">
    <property type="component" value="Unassembled WGS sequence"/>
</dbReference>
<dbReference type="RefSeq" id="WP_102065071.1">
    <property type="nucleotide sequence ID" value="NZ_PKQE01000001.1"/>
</dbReference>
<gene>
    <name evidence="1" type="ORF">C0Q88_08325</name>
</gene>
<name>A0A2N4TY83_RALPI</name>
<dbReference type="OrthoDB" id="8969376at2"/>
<comment type="caution">
    <text evidence="1">The sequence shown here is derived from an EMBL/GenBank/DDBJ whole genome shotgun (WGS) entry which is preliminary data.</text>
</comment>
<proteinExistence type="predicted"/>
<protein>
    <submittedName>
        <fullName evidence="1">Uncharacterized protein</fullName>
    </submittedName>
</protein>